<evidence type="ECO:0000313" key="1">
    <source>
        <dbReference type="EMBL" id="NWK55221.1"/>
    </source>
</evidence>
<dbReference type="EMBL" id="JACBAZ010000002">
    <property type="protein sequence ID" value="NWK55221.1"/>
    <property type="molecule type" value="Genomic_DNA"/>
</dbReference>
<dbReference type="NCBIfam" id="NF003816">
    <property type="entry name" value="PRK05406.1-5"/>
    <property type="match status" value="1"/>
</dbReference>
<name>A0A851GH90_9BACT</name>
<protein>
    <submittedName>
        <fullName evidence="1">5-oxoprolinase subunit PxpA</fullName>
    </submittedName>
</protein>
<accession>A0A851GH90</accession>
<dbReference type="AlphaFoldDB" id="A0A851GH90"/>
<organism evidence="1 2">
    <name type="scientific">Oceaniferula marina</name>
    <dbReference type="NCBI Taxonomy" id="2748318"/>
    <lineage>
        <taxon>Bacteria</taxon>
        <taxon>Pseudomonadati</taxon>
        <taxon>Verrucomicrobiota</taxon>
        <taxon>Verrucomicrobiia</taxon>
        <taxon>Verrucomicrobiales</taxon>
        <taxon>Verrucomicrobiaceae</taxon>
        <taxon>Oceaniferula</taxon>
    </lineage>
</organism>
<dbReference type="Gene3D" id="3.20.20.370">
    <property type="entry name" value="Glycoside hydrolase/deacetylase"/>
    <property type="match status" value="1"/>
</dbReference>
<dbReference type="InterPro" id="IPR005501">
    <property type="entry name" value="LamB/YcsF/PxpA-like"/>
</dbReference>
<dbReference type="InterPro" id="IPR011330">
    <property type="entry name" value="Glyco_hydro/deAcase_b/a-brl"/>
</dbReference>
<gene>
    <name evidence="1" type="ORF">HW115_06340</name>
</gene>
<dbReference type="PANTHER" id="PTHR30292">
    <property type="entry name" value="UNCHARACTERIZED PROTEIN YBGL-RELATED"/>
    <property type="match status" value="1"/>
</dbReference>
<dbReference type="NCBIfam" id="NF003814">
    <property type="entry name" value="PRK05406.1-3"/>
    <property type="match status" value="1"/>
</dbReference>
<reference evidence="1 2" key="1">
    <citation type="submission" date="2020-07" db="EMBL/GenBank/DDBJ databases">
        <title>Roseicoccus Jingziensis gen. nov., sp. nov., isolated from coastal seawater.</title>
        <authorList>
            <person name="Feng X."/>
        </authorList>
    </citation>
    <scope>NUCLEOTIDE SEQUENCE [LARGE SCALE GENOMIC DNA]</scope>
    <source>
        <strain evidence="1 2">N1E253</strain>
    </source>
</reference>
<dbReference type="Pfam" id="PF03746">
    <property type="entry name" value="LamB_YcsF"/>
    <property type="match status" value="1"/>
</dbReference>
<dbReference type="RefSeq" id="WP_178931751.1">
    <property type="nucleotide sequence ID" value="NZ_JACBAZ010000002.1"/>
</dbReference>
<dbReference type="GO" id="GO:0005975">
    <property type="term" value="P:carbohydrate metabolic process"/>
    <property type="evidence" value="ECO:0007669"/>
    <property type="project" value="InterPro"/>
</dbReference>
<keyword evidence="2" id="KW-1185">Reference proteome</keyword>
<dbReference type="PANTHER" id="PTHR30292:SF0">
    <property type="entry name" value="5-OXOPROLINASE SUBUNIT A"/>
    <property type="match status" value="1"/>
</dbReference>
<dbReference type="Proteomes" id="UP000557872">
    <property type="component" value="Unassembled WGS sequence"/>
</dbReference>
<dbReference type="SUPFAM" id="SSF88713">
    <property type="entry name" value="Glycoside hydrolase/deacetylase"/>
    <property type="match status" value="1"/>
</dbReference>
<evidence type="ECO:0000313" key="2">
    <source>
        <dbReference type="Proteomes" id="UP000557872"/>
    </source>
</evidence>
<proteinExistence type="predicted"/>
<dbReference type="CDD" id="cd10787">
    <property type="entry name" value="LamB_YcsF_like"/>
    <property type="match status" value="1"/>
</dbReference>
<sequence length="244" mass="26026">MKLNADVGEGFGPWSVGDDAALMPYLDMANIACGFHASDPDGMDRTVCLALDHGVMVGAHPGYRDLEGFGRRSIPHEAESITRLVAYQVGALQAICDLHGAQVEYVKPHGALYHDMMRCEATFEAVLTAVAAMPGHPALMILAGAQNEKRKQMAECHQVPLLMEAFADRAYSDGGSLLPRGQPGAVYASTQQMVDQVMQIKTSGTVTSVNGREFPLSADTVCVHGDNAESIAAVARIRKALQTG</sequence>
<comment type="caution">
    <text evidence="1">The sequence shown here is derived from an EMBL/GenBank/DDBJ whole genome shotgun (WGS) entry which is preliminary data.</text>
</comment>